<sequence length="114" mass="12562">MLLSASAISLVAYFQVPTHCAAVRPGTLPSKLVLEAPPLRAMLRRLTSSSPVHGRGFAFPFLVFLGLWSSSLSDGERSRLTLWRLDWVAAEPGMGDGFRNLVRRGRKPIRWDGG</sequence>
<dbReference type="Proteomes" id="UP000053611">
    <property type="component" value="Unassembled WGS sequence"/>
</dbReference>
<dbReference type="GeneID" id="28980470"/>
<evidence type="ECO:0000313" key="2">
    <source>
        <dbReference type="Proteomes" id="UP000053611"/>
    </source>
</evidence>
<dbReference type="EMBL" id="KQ087263">
    <property type="protein sequence ID" value="KLT39289.1"/>
    <property type="molecule type" value="Genomic_DNA"/>
</dbReference>
<protein>
    <submittedName>
        <fullName evidence="1">Uncharacterized protein</fullName>
    </submittedName>
</protein>
<dbReference type="RefSeq" id="XP_018275780.1">
    <property type="nucleotide sequence ID" value="XM_018419867.1"/>
</dbReference>
<dbReference type="AlphaFoldDB" id="A0A0J1AVH3"/>
<gene>
    <name evidence="1" type="ORF">CC85DRAFT_198501</name>
</gene>
<name>A0A0J1AVH3_9TREE</name>
<organism evidence="1 2">
    <name type="scientific">Cutaneotrichosporon oleaginosum</name>
    <dbReference type="NCBI Taxonomy" id="879819"/>
    <lineage>
        <taxon>Eukaryota</taxon>
        <taxon>Fungi</taxon>
        <taxon>Dikarya</taxon>
        <taxon>Basidiomycota</taxon>
        <taxon>Agaricomycotina</taxon>
        <taxon>Tremellomycetes</taxon>
        <taxon>Trichosporonales</taxon>
        <taxon>Trichosporonaceae</taxon>
        <taxon>Cutaneotrichosporon</taxon>
    </lineage>
</organism>
<accession>A0A0J1AVH3</accession>
<reference evidence="1 2" key="1">
    <citation type="submission" date="2015-03" db="EMBL/GenBank/DDBJ databases">
        <title>Genomics and transcriptomics of the oil-accumulating basidiomycete yeast T. oleaginosus allow insights into substrate utilization and the diverse evolutionary trajectories of mating systems in fungi.</title>
        <authorList>
            <consortium name="DOE Joint Genome Institute"/>
            <person name="Kourist R."/>
            <person name="Kracht O."/>
            <person name="Bracharz F."/>
            <person name="Lipzen A."/>
            <person name="Nolan M."/>
            <person name="Ohm R."/>
            <person name="Grigoriev I."/>
            <person name="Sun S."/>
            <person name="Heitman J."/>
            <person name="Bruck T."/>
            <person name="Nowrousian M."/>
        </authorList>
    </citation>
    <scope>NUCLEOTIDE SEQUENCE [LARGE SCALE GENOMIC DNA]</scope>
    <source>
        <strain evidence="1 2">IBC0246</strain>
    </source>
</reference>
<keyword evidence="2" id="KW-1185">Reference proteome</keyword>
<evidence type="ECO:0000313" key="1">
    <source>
        <dbReference type="EMBL" id="KLT39289.1"/>
    </source>
</evidence>
<proteinExistence type="predicted"/>